<feature type="transmembrane region" description="Helical" evidence="2">
    <location>
        <begin position="176"/>
        <end position="194"/>
    </location>
</feature>
<dbReference type="EMBL" id="CAADEW010000137">
    <property type="protein sequence ID" value="VFJ62862.1"/>
    <property type="molecule type" value="Genomic_DNA"/>
</dbReference>
<feature type="transmembrane region" description="Helical" evidence="2">
    <location>
        <begin position="88"/>
        <end position="107"/>
    </location>
</feature>
<keyword evidence="1" id="KW-0813">Transport</keyword>
<feature type="transmembrane region" description="Helical" evidence="2">
    <location>
        <begin position="127"/>
        <end position="147"/>
    </location>
</feature>
<dbReference type="GO" id="GO:0042910">
    <property type="term" value="F:xenobiotic transmembrane transporter activity"/>
    <property type="evidence" value="ECO:0007669"/>
    <property type="project" value="InterPro"/>
</dbReference>
<gene>
    <name evidence="3" type="ORF">BECKFW1821A_GA0114235_11372</name>
    <name evidence="4" type="ORF">BECKFW1821B_GA0114236_11792</name>
</gene>
<evidence type="ECO:0000313" key="4">
    <source>
        <dbReference type="EMBL" id="VFJ70110.1"/>
    </source>
</evidence>
<reference evidence="3" key="1">
    <citation type="submission" date="2019-02" db="EMBL/GenBank/DDBJ databases">
        <authorList>
            <person name="Gruber-Vodicka R. H."/>
            <person name="Seah K. B. B."/>
        </authorList>
    </citation>
    <scope>NUCLEOTIDE SEQUENCE</scope>
    <source>
        <strain evidence="4">BECK_BZ106</strain>
        <strain evidence="3">BECK_BZ15</strain>
    </source>
</reference>
<evidence type="ECO:0000313" key="3">
    <source>
        <dbReference type="EMBL" id="VFJ62862.1"/>
    </source>
</evidence>
<name>A0A450T8C1_9GAMM</name>
<dbReference type="GO" id="GO:0005886">
    <property type="term" value="C:plasma membrane"/>
    <property type="evidence" value="ECO:0007669"/>
    <property type="project" value="TreeGrafter"/>
</dbReference>
<dbReference type="PANTHER" id="PTHR43298:SF2">
    <property type="entry name" value="FMN_FAD EXPORTER YEEO-RELATED"/>
    <property type="match status" value="1"/>
</dbReference>
<keyword evidence="2" id="KW-0812">Transmembrane</keyword>
<feature type="transmembrane region" description="Helical" evidence="2">
    <location>
        <begin position="21"/>
        <end position="39"/>
    </location>
</feature>
<evidence type="ECO:0000256" key="2">
    <source>
        <dbReference type="SAM" id="Phobius"/>
    </source>
</evidence>
<dbReference type="Pfam" id="PF01554">
    <property type="entry name" value="MatE"/>
    <property type="match status" value="1"/>
</dbReference>
<dbReference type="InterPro" id="IPR002528">
    <property type="entry name" value="MATE_fam"/>
</dbReference>
<evidence type="ECO:0000256" key="1">
    <source>
        <dbReference type="ARBA" id="ARBA00022448"/>
    </source>
</evidence>
<accession>A0A450T8C1</accession>
<protein>
    <submittedName>
        <fullName evidence="3">Multidrug resistance protein, MATE family</fullName>
    </submittedName>
</protein>
<dbReference type="GO" id="GO:0015297">
    <property type="term" value="F:antiporter activity"/>
    <property type="evidence" value="ECO:0007669"/>
    <property type="project" value="InterPro"/>
</dbReference>
<keyword evidence="2" id="KW-0472">Membrane</keyword>
<organism evidence="3">
    <name type="scientific">Candidatus Kentrum sp. FW</name>
    <dbReference type="NCBI Taxonomy" id="2126338"/>
    <lineage>
        <taxon>Bacteria</taxon>
        <taxon>Pseudomonadati</taxon>
        <taxon>Pseudomonadota</taxon>
        <taxon>Gammaproteobacteria</taxon>
        <taxon>Candidatus Kentrum</taxon>
    </lineage>
</organism>
<keyword evidence="2" id="KW-1133">Transmembrane helix</keyword>
<sequence length="250" mass="28299">MYPRPAESPGRERYRRIIRQGLWIAGLLSIPGWTILWNLETILLLTGQSPDLARMAGHYMDYYLWSIFPALTTLTFIYAFVGMDRGGVIAFVVWSEAGLNIILDYVLIFGKFGFPAMGMAGAGLTSIMVYSAGHSIFFGILAFHRFFRNATVFRRAWQPRWGILGQFLRLGWPKSLDLLMEVGIFSAIALLTGWMGVEAIAAHTIAYQLYVVVTVTVSLEARQFLLGNRHYRASTQVHFPVIDEMIHIRS</sequence>
<dbReference type="EMBL" id="CAADFD010000179">
    <property type="protein sequence ID" value="VFJ70110.1"/>
    <property type="molecule type" value="Genomic_DNA"/>
</dbReference>
<dbReference type="AlphaFoldDB" id="A0A450T8C1"/>
<feature type="transmembrane region" description="Helical" evidence="2">
    <location>
        <begin position="200"/>
        <end position="219"/>
    </location>
</feature>
<dbReference type="InterPro" id="IPR050222">
    <property type="entry name" value="MATE_MdtK"/>
</dbReference>
<dbReference type="PANTHER" id="PTHR43298">
    <property type="entry name" value="MULTIDRUG RESISTANCE PROTEIN NORM-RELATED"/>
    <property type="match status" value="1"/>
</dbReference>
<feature type="transmembrane region" description="Helical" evidence="2">
    <location>
        <begin position="62"/>
        <end position="81"/>
    </location>
</feature>
<proteinExistence type="predicted"/>